<reference evidence="4 5" key="1">
    <citation type="submission" date="2024-02" db="EMBL/GenBank/DDBJ databases">
        <authorList>
            <person name="Vignale AGUSTIN F."/>
            <person name="Sosa J E."/>
            <person name="Modenutti C."/>
        </authorList>
    </citation>
    <scope>NUCLEOTIDE SEQUENCE [LARGE SCALE GENOMIC DNA]</scope>
</reference>
<dbReference type="InterPro" id="IPR051826">
    <property type="entry name" value="E3_ubiquitin-ligase_domain"/>
</dbReference>
<dbReference type="PANTHER" id="PTHR22765">
    <property type="entry name" value="RING FINGER AND PROTEASE ASSOCIATED DOMAIN-CONTAINING"/>
    <property type="match status" value="1"/>
</dbReference>
<organism evidence="4 5">
    <name type="scientific">Ilex paraguariensis</name>
    <name type="common">yerba mate</name>
    <dbReference type="NCBI Taxonomy" id="185542"/>
    <lineage>
        <taxon>Eukaryota</taxon>
        <taxon>Viridiplantae</taxon>
        <taxon>Streptophyta</taxon>
        <taxon>Embryophyta</taxon>
        <taxon>Tracheophyta</taxon>
        <taxon>Spermatophyta</taxon>
        <taxon>Magnoliopsida</taxon>
        <taxon>eudicotyledons</taxon>
        <taxon>Gunneridae</taxon>
        <taxon>Pentapetalae</taxon>
        <taxon>asterids</taxon>
        <taxon>campanulids</taxon>
        <taxon>Aquifoliales</taxon>
        <taxon>Aquifoliaceae</taxon>
        <taxon>Ilex</taxon>
    </lineage>
</organism>
<dbReference type="GO" id="GO:0008270">
    <property type="term" value="F:zinc ion binding"/>
    <property type="evidence" value="ECO:0007669"/>
    <property type="project" value="UniProtKB-KW"/>
</dbReference>
<dbReference type="FunFam" id="3.30.40.10:FF:000468">
    <property type="entry name" value="RING/U-box superfamily protein"/>
    <property type="match status" value="1"/>
</dbReference>
<protein>
    <recommendedName>
        <fullName evidence="3">RING-type domain-containing protein</fullName>
    </recommendedName>
</protein>
<evidence type="ECO:0000313" key="4">
    <source>
        <dbReference type="EMBL" id="CAK9168338.1"/>
    </source>
</evidence>
<comment type="caution">
    <text evidence="4">The sequence shown here is derived from an EMBL/GenBank/DDBJ whole genome shotgun (WGS) entry which is preliminary data.</text>
</comment>
<dbReference type="PANTHER" id="PTHR22765:SF396">
    <property type="entry name" value="RING_U-BOX SUPERFAMILY PROTEIN"/>
    <property type="match status" value="1"/>
</dbReference>
<dbReference type="EMBL" id="CAUOFW020005057">
    <property type="protein sequence ID" value="CAK9168338.1"/>
    <property type="molecule type" value="Genomic_DNA"/>
</dbReference>
<dbReference type="Pfam" id="PF13639">
    <property type="entry name" value="zf-RING_2"/>
    <property type="match status" value="1"/>
</dbReference>
<evidence type="ECO:0000313" key="5">
    <source>
        <dbReference type="Proteomes" id="UP001642360"/>
    </source>
</evidence>
<evidence type="ECO:0000259" key="3">
    <source>
        <dbReference type="PROSITE" id="PS50089"/>
    </source>
</evidence>
<dbReference type="AlphaFoldDB" id="A0ABC8TG29"/>
<dbReference type="SUPFAM" id="SSF57850">
    <property type="entry name" value="RING/U-box"/>
    <property type="match status" value="1"/>
</dbReference>
<dbReference type="Proteomes" id="UP001642360">
    <property type="component" value="Unassembled WGS sequence"/>
</dbReference>
<accession>A0ABC8TG29</accession>
<keyword evidence="1" id="KW-0863">Zinc-finger</keyword>
<evidence type="ECO:0000256" key="2">
    <source>
        <dbReference type="SAM" id="MobiDB-lite"/>
    </source>
</evidence>
<dbReference type="PROSITE" id="PS50089">
    <property type="entry name" value="ZF_RING_2"/>
    <property type="match status" value="1"/>
</dbReference>
<evidence type="ECO:0000256" key="1">
    <source>
        <dbReference type="PROSITE-ProRule" id="PRU00175"/>
    </source>
</evidence>
<gene>
    <name evidence="4" type="ORF">ILEXP_LOCUS37717</name>
</gene>
<dbReference type="InterPro" id="IPR001841">
    <property type="entry name" value="Znf_RING"/>
</dbReference>
<name>A0ABC8TG29_9AQUA</name>
<dbReference type="SMART" id="SM00184">
    <property type="entry name" value="RING"/>
    <property type="match status" value="1"/>
</dbReference>
<dbReference type="Gene3D" id="3.30.40.10">
    <property type="entry name" value="Zinc/RING finger domain, C3HC4 (zinc finger)"/>
    <property type="match status" value="1"/>
</dbReference>
<dbReference type="InterPro" id="IPR013083">
    <property type="entry name" value="Znf_RING/FYVE/PHD"/>
</dbReference>
<feature type="domain" description="RING-type" evidence="3">
    <location>
        <begin position="180"/>
        <end position="221"/>
    </location>
</feature>
<keyword evidence="1" id="KW-0479">Metal-binding</keyword>
<feature type="region of interest" description="Disordered" evidence="2">
    <location>
        <begin position="45"/>
        <end position="65"/>
    </location>
</feature>
<keyword evidence="5" id="KW-1185">Reference proteome</keyword>
<sequence>MSDGTNTTTPAGSWWTRQNYDGYAPNNNNWNRVHPMYAHSLPSRAIPNARGGAQDPRWPSEERTTTGPLGLASFPVPLHSLVPIMFLGNDMARDSNPRLRQSMLESPPRLIGQWNMQVPTQEEQSRLTRDEQKTALMRLKKEIYNPPPKAGKQLWLYYRENSRNSPTNNENDKDEDGKRCAICLEDFVPKQLVMLTPCNHMFHEDCIVPWVKNHGQCPVCRFAIC</sequence>
<keyword evidence="1" id="KW-0862">Zinc</keyword>
<proteinExistence type="predicted"/>